<feature type="region of interest" description="Disordered" evidence="11">
    <location>
        <begin position="630"/>
        <end position="655"/>
    </location>
</feature>
<feature type="compositionally biased region" description="Basic and acidic residues" evidence="11">
    <location>
        <begin position="34"/>
        <end position="46"/>
    </location>
</feature>
<dbReference type="InterPro" id="IPR044437">
    <property type="entry name" value="SETD2/Set2_SET"/>
</dbReference>
<dbReference type="EMBL" id="LNIX01000001">
    <property type="protein sequence ID" value="OXA62194.1"/>
    <property type="molecule type" value="Genomic_DNA"/>
</dbReference>
<reference evidence="16 17" key="1">
    <citation type="submission" date="2015-12" db="EMBL/GenBank/DDBJ databases">
        <title>The genome of Folsomia candida.</title>
        <authorList>
            <person name="Faddeeva A."/>
            <person name="Derks M.F."/>
            <person name="Anvar Y."/>
            <person name="Smit S."/>
            <person name="Van Straalen N."/>
            <person name="Roelofs D."/>
        </authorList>
    </citation>
    <scope>NUCLEOTIDE SEQUENCE [LARGE SCALE GENOMIC DNA]</scope>
    <source>
        <strain evidence="16 17">VU population</strain>
        <tissue evidence="16">Whole body</tissue>
    </source>
</reference>
<dbReference type="CDD" id="cd19172">
    <property type="entry name" value="SET_SETD2"/>
    <property type="match status" value="1"/>
</dbReference>
<feature type="compositionally biased region" description="Polar residues" evidence="11">
    <location>
        <begin position="826"/>
        <end position="848"/>
    </location>
</feature>
<feature type="compositionally biased region" description="Acidic residues" evidence="11">
    <location>
        <begin position="1158"/>
        <end position="1173"/>
    </location>
</feature>
<sequence>METGEFAPGRKPTRCPSPDIADEMYQLAQKRSARLKEKRPPVEDNNRSVVDGPESESKDQAGVDWSQGYENLPQEIPTPQPVVGGGGRGKRGRGRGRGGRGKRGGRGRGRGKSSNQSESQVLQEDSVDQIEHTVKGLALSSSSSADNTILIKEEPYFERMDVAEQSLDHKPIQEGGLNKETEDLARIFTFKEESYQPGFIPGLDFSAEGSTSYLPAASSDIKPVSEIVSEITDDFFIPDDDSGRVRRSSRIKSLEGQKGRGRRREVVFSSASSIDSTLSKSLPNLNDEDSNSYHGVSSAFDGGVSPNDSISSGISSFGLPSTLGLPAAKLDDGQNSKPFKVKSRWRYSADAESMKSLSMESLQLNSSVTTNDADKESSGPIEDEFVPSRDLIKKQGHLTYNKYDVELVDKLKKFQGIEDSIFRKERKISKESKGMVCDCFLTTEDIERGEHGCIEDCLNRLLMVECGPRCPTGESCMNKKFQRKQYATLEVFKTEKKGHGLRTLQLIPEGGFVIEYVGEVLDPFQFESRTKEYAKGNQEHFYFMALKADSIIDATLKGNCSRFINHSCEPNCETQKWTVNGELRIGFFTLRDLKPGEEIVFDYQFQRYGKKAQRCYCGTQSCRGWIGEEDDDDAEYDDKETDVAEAEVRSPDEDTEALEIEKAEKKKRRAQLAAERKQRKDARIRILEDAALEEELSQLERSGLKNRTHTLTLSRLMVRAEKWDDRERILNILINGDPACRRLFLDYRGLKLMYNWMINLPLPVENISTQVIKSEEYHLLFLKTLASLSIPNKTMLLDSKILSLMDTWSNTPNRTLVEIAPVPPDVQNQQPTDSATDLTTTLPDTSNSSIENETILPVALKEEPDKMEVDEIYKNPAEDCGVKPMEEDAKYEEKYNIWSFQNIAQTLITSWAYLKEVFRIPKKERVEQMKEHEREADKGSSPLPTTDSISSYSYDQGRSKWGTNRNGRDRRLPTTESLYRGQPRIKDLYPHLSKEQKRKLFAQKVAQEEEDMRQRRMQDEMIIMHQHRCNALGLDPSTTPVVDISGHYYLDPSSIQWLRIIPHDPGLPPGIQQMLNAAKAKETIQVPPEPAESEYVFPPWPEGLPPPPPLPPASLPDGWKMAVDDEGRCYYYHHKVQQAQWTPPTAEDCQRIMIESSESSDSEAIEEEEEDTSDNVKHTPPPSKSVSTLRTRLHERAKRRKNAGLVQERIISPRTEDDKSTISKAVIRARKLEVLEEKRQKAVEDAQKSYQTEDDDDNNSVGLEDNAENLESSDEMIKTPSPKLTIPSNAELSLSISGDDDDDSDDIHASSSPIETELDISLASIVDDNYGSPTAPEDNMIMIPGLDPILDRVSTPSTPSSSSAPPVVGVKKERSSKHERKQKTMAYKKIASDKSKEQFRSQIANVVVTHLNPYKKPDCKTGRIVSTEDFKHLARKMTHAILLKELKHSRGNKPLEVTDGVKQKTKEYVKKFMGRFGNSNYIPSPEDSSQK</sequence>
<evidence type="ECO:0000256" key="2">
    <source>
        <dbReference type="ARBA" id="ARBA00004286"/>
    </source>
</evidence>
<protein>
    <recommendedName>
        <fullName evidence="3">[histone H3]-lysine(36) N-trimethyltransferase</fullName>
        <ecNumber evidence="3">2.1.1.359</ecNumber>
    </recommendedName>
</protein>
<feature type="compositionally biased region" description="Polar residues" evidence="11">
    <location>
        <begin position="113"/>
        <end position="123"/>
    </location>
</feature>
<evidence type="ECO:0000256" key="1">
    <source>
        <dbReference type="ARBA" id="ARBA00004123"/>
    </source>
</evidence>
<dbReference type="SMART" id="SM00570">
    <property type="entry name" value="AWS"/>
    <property type="match status" value="1"/>
</dbReference>
<comment type="caution">
    <text evidence="16">The sequence shown here is derived from an EMBL/GenBank/DDBJ whole genome shotgun (WGS) entry which is preliminary data.</text>
</comment>
<feature type="compositionally biased region" description="Acidic residues" evidence="11">
    <location>
        <begin position="630"/>
        <end position="645"/>
    </location>
</feature>
<feature type="compositionally biased region" description="Basic residues" evidence="11">
    <location>
        <begin position="88"/>
        <end position="111"/>
    </location>
</feature>
<dbReference type="SMART" id="SM00317">
    <property type="entry name" value="SET"/>
    <property type="match status" value="1"/>
</dbReference>
<evidence type="ECO:0000313" key="17">
    <source>
        <dbReference type="Proteomes" id="UP000198287"/>
    </source>
</evidence>
<feature type="region of interest" description="Disordered" evidence="11">
    <location>
        <begin position="1"/>
        <end position="20"/>
    </location>
</feature>
<dbReference type="InterPro" id="IPR036020">
    <property type="entry name" value="WW_dom_sf"/>
</dbReference>
<dbReference type="Proteomes" id="UP000198287">
    <property type="component" value="Unassembled WGS sequence"/>
</dbReference>
<dbReference type="SMART" id="SM00456">
    <property type="entry name" value="WW"/>
    <property type="match status" value="1"/>
</dbReference>
<dbReference type="EC" id="2.1.1.359" evidence="3"/>
<dbReference type="GO" id="GO:0005694">
    <property type="term" value="C:chromosome"/>
    <property type="evidence" value="ECO:0007669"/>
    <property type="project" value="UniProtKB-SubCell"/>
</dbReference>
<feature type="domain" description="WW" evidence="12">
    <location>
        <begin position="1113"/>
        <end position="1146"/>
    </location>
</feature>
<dbReference type="Pfam" id="PF00856">
    <property type="entry name" value="SET"/>
    <property type="match status" value="1"/>
</dbReference>
<dbReference type="SMART" id="SM00508">
    <property type="entry name" value="PostSET"/>
    <property type="match status" value="1"/>
</dbReference>
<feature type="compositionally biased region" description="Low complexity" evidence="11">
    <location>
        <begin position="1353"/>
        <end position="1369"/>
    </location>
</feature>
<dbReference type="GO" id="GO:0032259">
    <property type="term" value="P:methylation"/>
    <property type="evidence" value="ECO:0007669"/>
    <property type="project" value="UniProtKB-KW"/>
</dbReference>
<dbReference type="PROSITE" id="PS51215">
    <property type="entry name" value="AWS"/>
    <property type="match status" value="1"/>
</dbReference>
<keyword evidence="17" id="KW-1185">Reference proteome</keyword>
<keyword evidence="4" id="KW-0158">Chromosome</keyword>
<keyword evidence="9" id="KW-0804">Transcription</keyword>
<dbReference type="Pfam" id="PF00397">
    <property type="entry name" value="WW"/>
    <property type="match status" value="1"/>
</dbReference>
<evidence type="ECO:0000256" key="4">
    <source>
        <dbReference type="ARBA" id="ARBA00022454"/>
    </source>
</evidence>
<organism evidence="16 17">
    <name type="scientific">Folsomia candida</name>
    <name type="common">Springtail</name>
    <dbReference type="NCBI Taxonomy" id="158441"/>
    <lineage>
        <taxon>Eukaryota</taxon>
        <taxon>Metazoa</taxon>
        <taxon>Ecdysozoa</taxon>
        <taxon>Arthropoda</taxon>
        <taxon>Hexapoda</taxon>
        <taxon>Collembola</taxon>
        <taxon>Entomobryomorpha</taxon>
        <taxon>Isotomoidea</taxon>
        <taxon>Isotomidae</taxon>
        <taxon>Proisotominae</taxon>
        <taxon>Folsomia</taxon>
    </lineage>
</organism>
<evidence type="ECO:0000256" key="7">
    <source>
        <dbReference type="ARBA" id="ARBA00022691"/>
    </source>
</evidence>
<name>A0A226EYP2_FOLCA</name>
<dbReference type="InterPro" id="IPR001214">
    <property type="entry name" value="SET_dom"/>
</dbReference>
<evidence type="ECO:0000313" key="16">
    <source>
        <dbReference type="EMBL" id="OXA62194.1"/>
    </source>
</evidence>
<keyword evidence="7" id="KW-0949">S-adenosyl-L-methionine</keyword>
<keyword evidence="10" id="KW-0539">Nucleus</keyword>
<dbReference type="InterPro" id="IPR006560">
    <property type="entry name" value="AWS_dom"/>
</dbReference>
<dbReference type="GO" id="GO:0006355">
    <property type="term" value="P:regulation of DNA-templated transcription"/>
    <property type="evidence" value="ECO:0007669"/>
    <property type="project" value="InterPro"/>
</dbReference>
<evidence type="ECO:0000259" key="13">
    <source>
        <dbReference type="PROSITE" id="PS50280"/>
    </source>
</evidence>
<feature type="region of interest" description="Disordered" evidence="11">
    <location>
        <begin position="1156"/>
        <end position="1218"/>
    </location>
</feature>
<feature type="region of interest" description="Disordered" evidence="11">
    <location>
        <begin position="823"/>
        <end position="848"/>
    </location>
</feature>
<dbReference type="PANTHER" id="PTHR46711:SF1">
    <property type="entry name" value="HISTONE-LYSINE N-METHYLTRANSFERASE SETD2"/>
    <property type="match status" value="1"/>
</dbReference>
<evidence type="ECO:0000256" key="5">
    <source>
        <dbReference type="ARBA" id="ARBA00022603"/>
    </source>
</evidence>
<feature type="region of interest" description="Disordered" evidence="11">
    <location>
        <begin position="1243"/>
        <end position="1315"/>
    </location>
</feature>
<feature type="compositionally biased region" description="Acidic residues" evidence="11">
    <location>
        <begin position="1265"/>
        <end position="1274"/>
    </location>
</feature>
<feature type="compositionally biased region" description="Polar residues" evidence="11">
    <location>
        <begin position="942"/>
        <end position="965"/>
    </location>
</feature>
<evidence type="ECO:0000259" key="14">
    <source>
        <dbReference type="PROSITE" id="PS50868"/>
    </source>
</evidence>
<feature type="compositionally biased region" description="Basic residues" evidence="11">
    <location>
        <begin position="1374"/>
        <end position="1383"/>
    </location>
</feature>
<dbReference type="PROSITE" id="PS50280">
    <property type="entry name" value="SET"/>
    <property type="match status" value="1"/>
</dbReference>
<dbReference type="Pfam" id="PF17907">
    <property type="entry name" value="AWS"/>
    <property type="match status" value="1"/>
</dbReference>
<gene>
    <name evidence="16" type="ORF">Fcan01_02146</name>
</gene>
<dbReference type="GO" id="GO:0140955">
    <property type="term" value="F:histone H3K36 trimethyltransferase activity"/>
    <property type="evidence" value="ECO:0007669"/>
    <property type="project" value="UniProtKB-EC"/>
</dbReference>
<evidence type="ECO:0000259" key="15">
    <source>
        <dbReference type="PROSITE" id="PS51215"/>
    </source>
</evidence>
<dbReference type="Gene3D" id="2.170.270.10">
    <property type="entry name" value="SET domain"/>
    <property type="match status" value="1"/>
</dbReference>
<feature type="domain" description="Post-SET" evidence="14">
    <location>
        <begin position="611"/>
        <end position="627"/>
    </location>
</feature>
<dbReference type="Gene3D" id="2.20.70.10">
    <property type="match status" value="1"/>
</dbReference>
<evidence type="ECO:0000256" key="8">
    <source>
        <dbReference type="ARBA" id="ARBA00023015"/>
    </source>
</evidence>
<accession>A0A226EYP2</accession>
<evidence type="ECO:0000256" key="3">
    <source>
        <dbReference type="ARBA" id="ARBA00012178"/>
    </source>
</evidence>
<evidence type="ECO:0000256" key="10">
    <source>
        <dbReference type="ARBA" id="ARBA00023242"/>
    </source>
</evidence>
<evidence type="ECO:0000256" key="6">
    <source>
        <dbReference type="ARBA" id="ARBA00022679"/>
    </source>
</evidence>
<dbReference type="SUPFAM" id="SSF82199">
    <property type="entry name" value="SET domain"/>
    <property type="match status" value="1"/>
</dbReference>
<feature type="region of interest" description="Disordered" evidence="11">
    <location>
        <begin position="243"/>
        <end position="267"/>
    </location>
</feature>
<dbReference type="CDD" id="cd00201">
    <property type="entry name" value="WW"/>
    <property type="match status" value="1"/>
</dbReference>
<evidence type="ECO:0000256" key="9">
    <source>
        <dbReference type="ARBA" id="ARBA00023163"/>
    </source>
</evidence>
<keyword evidence="5 16" id="KW-0489">Methyltransferase</keyword>
<dbReference type="Pfam" id="PF08236">
    <property type="entry name" value="SRI"/>
    <property type="match status" value="1"/>
</dbReference>
<dbReference type="InterPro" id="IPR042294">
    <property type="entry name" value="SETD2_animal"/>
</dbReference>
<comment type="subcellular location">
    <subcellularLocation>
        <location evidence="2">Chromosome</location>
    </subcellularLocation>
    <subcellularLocation>
        <location evidence="1">Nucleus</location>
    </subcellularLocation>
</comment>
<dbReference type="PROSITE" id="PS50020">
    <property type="entry name" value="WW_DOMAIN_2"/>
    <property type="match status" value="1"/>
</dbReference>
<dbReference type="PROSITE" id="PS50868">
    <property type="entry name" value="POST_SET"/>
    <property type="match status" value="1"/>
</dbReference>
<evidence type="ECO:0000256" key="11">
    <source>
        <dbReference type="SAM" id="MobiDB-lite"/>
    </source>
</evidence>
<feature type="region of interest" description="Disordered" evidence="11">
    <location>
        <begin position="928"/>
        <end position="979"/>
    </location>
</feature>
<dbReference type="InterPro" id="IPR013257">
    <property type="entry name" value="SRI"/>
</dbReference>
<keyword evidence="6 16" id="KW-0808">Transferase</keyword>
<feature type="compositionally biased region" description="Basic residues" evidence="11">
    <location>
        <begin position="1191"/>
        <end position="1202"/>
    </location>
</feature>
<dbReference type="STRING" id="158441.A0A226EYP2"/>
<dbReference type="OrthoDB" id="308383at2759"/>
<dbReference type="GO" id="GO:0005634">
    <property type="term" value="C:nucleus"/>
    <property type="evidence" value="ECO:0007669"/>
    <property type="project" value="UniProtKB-SubCell"/>
</dbReference>
<dbReference type="PANTHER" id="PTHR46711">
    <property type="entry name" value="HISTONE-LYSINE N-METHYLTRANSFERASE SETD2"/>
    <property type="match status" value="1"/>
</dbReference>
<proteinExistence type="predicted"/>
<dbReference type="SUPFAM" id="SSF51045">
    <property type="entry name" value="WW domain"/>
    <property type="match status" value="1"/>
</dbReference>
<dbReference type="InterPro" id="IPR003616">
    <property type="entry name" value="Post-SET_dom"/>
</dbReference>
<feature type="region of interest" description="Disordered" evidence="11">
    <location>
        <begin position="1351"/>
        <end position="1383"/>
    </location>
</feature>
<dbReference type="InterPro" id="IPR038190">
    <property type="entry name" value="SRI_sf"/>
</dbReference>
<feature type="region of interest" description="Disordered" evidence="11">
    <location>
        <begin position="29"/>
        <end position="128"/>
    </location>
</feature>
<dbReference type="OMA" id="THKGIKE"/>
<dbReference type="InterPro" id="IPR001202">
    <property type="entry name" value="WW_dom"/>
</dbReference>
<keyword evidence="8" id="KW-0805">Transcription regulation</keyword>
<dbReference type="InterPro" id="IPR046341">
    <property type="entry name" value="SET_dom_sf"/>
</dbReference>
<dbReference type="Gene3D" id="1.10.1740.100">
    <property type="entry name" value="Set2, Rpb1 interacting domain"/>
    <property type="match status" value="1"/>
</dbReference>
<feature type="domain" description="AWS" evidence="15">
    <location>
        <begin position="432"/>
        <end position="485"/>
    </location>
</feature>
<feature type="domain" description="SET" evidence="13">
    <location>
        <begin position="487"/>
        <end position="604"/>
    </location>
</feature>
<evidence type="ECO:0000259" key="12">
    <source>
        <dbReference type="PROSITE" id="PS50020"/>
    </source>
</evidence>
<feature type="compositionally biased region" description="Basic and acidic residues" evidence="11">
    <location>
        <begin position="928"/>
        <end position="938"/>
    </location>
</feature>